<evidence type="ECO:0000313" key="2">
    <source>
        <dbReference type="EMBL" id="GAC50979.1"/>
    </source>
</evidence>
<dbReference type="AlphaFoldDB" id="L7KQV9"/>
<dbReference type="Pfam" id="PF13391">
    <property type="entry name" value="HNH_2"/>
    <property type="match status" value="1"/>
</dbReference>
<accession>L7KQV9</accession>
<dbReference type="EMBL" id="BANR01000036">
    <property type="protein sequence ID" value="GAC50979.1"/>
    <property type="molecule type" value="Genomic_DNA"/>
</dbReference>
<reference evidence="2 3" key="1">
    <citation type="submission" date="2012-12" db="EMBL/GenBank/DDBJ databases">
        <title>Whole genome shotgun sequence of Gordonia aichiensis NBRC 108223.</title>
        <authorList>
            <person name="Isaki-Nakamura S."/>
            <person name="Hosoyama A."/>
            <person name="Tsuchikane K."/>
            <person name="Ando Y."/>
            <person name="Baba S."/>
            <person name="Ohji S."/>
            <person name="Hamada M."/>
            <person name="Tamura T."/>
            <person name="Yamazoe A."/>
            <person name="Yamazaki S."/>
            <person name="Fujita N."/>
        </authorList>
    </citation>
    <scope>NUCLEOTIDE SEQUENCE [LARGE SCALE GENOMIC DNA]</scope>
    <source>
        <strain evidence="2 3">NBRC 108223</strain>
    </source>
</reference>
<proteinExistence type="predicted"/>
<feature type="domain" description="HNH nuclease" evidence="1">
    <location>
        <begin position="273"/>
        <end position="319"/>
    </location>
</feature>
<dbReference type="CDD" id="cd00085">
    <property type="entry name" value="HNHc"/>
    <property type="match status" value="1"/>
</dbReference>
<dbReference type="Proteomes" id="UP000010988">
    <property type="component" value="Unassembled WGS sequence"/>
</dbReference>
<dbReference type="OrthoDB" id="4464809at2"/>
<sequence length="319" mass="34281">MHIGFRTSGGRGEYEVVGGHTGVAAAELEGWQFYMKWPDGIVRDTGLWLDPGDSGKPRLRSVLDSPIQIGRVVSAMLLLPDPTRSLKQTPPGWPIIKAKDYAVTQVGFAPDSELSAAAEIITFVPSWIEVANSGDSDAIGVTIRWNRVVAVYALSDRIPKPVSAALKVHMDLMAAGNTVDRTLVSAVSEVIKQLAGVSNSGYVLGEDPLPVLERMAGIQSDSLEPVLPPPDELSEDEPAISARSAEEWRLAKSRGASGQKFSQLVRAAYGYRCLFCGGEFGGIDGIRSGIDAAHILAWSKHDLDKTSNGIALCKLHHWA</sequence>
<evidence type="ECO:0000259" key="1">
    <source>
        <dbReference type="Pfam" id="PF13391"/>
    </source>
</evidence>
<dbReference type="InterPro" id="IPR003615">
    <property type="entry name" value="HNH_nuc"/>
</dbReference>
<dbReference type="eggNOG" id="COG3440">
    <property type="taxonomic scope" value="Bacteria"/>
</dbReference>
<protein>
    <recommendedName>
        <fullName evidence="1">HNH nuclease domain-containing protein</fullName>
    </recommendedName>
</protein>
<dbReference type="STRING" id="1220583.GOACH_36_00010"/>
<organism evidence="2 3">
    <name type="scientific">Gordonia aichiensis NBRC 108223</name>
    <dbReference type="NCBI Taxonomy" id="1220583"/>
    <lineage>
        <taxon>Bacteria</taxon>
        <taxon>Bacillati</taxon>
        <taxon>Actinomycetota</taxon>
        <taxon>Actinomycetes</taxon>
        <taxon>Mycobacteriales</taxon>
        <taxon>Gordoniaceae</taxon>
        <taxon>Gordonia</taxon>
    </lineage>
</organism>
<feature type="non-terminal residue" evidence="2">
    <location>
        <position position="319"/>
    </location>
</feature>
<dbReference type="RefSeq" id="WP_005179821.1">
    <property type="nucleotide sequence ID" value="NZ_BANR01000036.1"/>
</dbReference>
<comment type="caution">
    <text evidence="2">The sequence shown here is derived from an EMBL/GenBank/DDBJ whole genome shotgun (WGS) entry which is preliminary data.</text>
</comment>
<keyword evidence="3" id="KW-1185">Reference proteome</keyword>
<gene>
    <name evidence="2" type="ORF">GOACH_36_00010</name>
</gene>
<name>L7KQV9_9ACTN</name>
<evidence type="ECO:0000313" key="3">
    <source>
        <dbReference type="Proteomes" id="UP000010988"/>
    </source>
</evidence>